<dbReference type="RefSeq" id="WP_164040060.1">
    <property type="nucleotide sequence ID" value="NZ_JAAGNZ010000001.1"/>
</dbReference>
<dbReference type="AlphaFoldDB" id="A0A6M0IKY5"/>
<organism evidence="1 2">
    <name type="scientific">Spirosoma agri</name>
    <dbReference type="NCBI Taxonomy" id="1987381"/>
    <lineage>
        <taxon>Bacteria</taxon>
        <taxon>Pseudomonadati</taxon>
        <taxon>Bacteroidota</taxon>
        <taxon>Cytophagia</taxon>
        <taxon>Cytophagales</taxon>
        <taxon>Cytophagaceae</taxon>
        <taxon>Spirosoma</taxon>
    </lineage>
</organism>
<sequence>MHPLPTLEEQFLKQFYEPAMRNHRLRTISERFDWAKEHYEQLHRHQLPFALATFKRVLYRRG</sequence>
<keyword evidence="2" id="KW-1185">Reference proteome</keyword>
<reference evidence="1 2" key="1">
    <citation type="submission" date="2020-02" db="EMBL/GenBank/DDBJ databases">
        <title>Draft genome sequence of two Spirosoma agri KCTC 52727 and Spirosoma terrae KCTC 52035.</title>
        <authorList>
            <person name="Rojas J."/>
            <person name="Ambika Manirajan B."/>
            <person name="Ratering S."/>
            <person name="Suarez C."/>
            <person name="Schnell S."/>
        </authorList>
    </citation>
    <scope>NUCLEOTIDE SEQUENCE [LARGE SCALE GENOMIC DNA]</scope>
    <source>
        <strain evidence="1 2">KCTC 52727</strain>
    </source>
</reference>
<evidence type="ECO:0008006" key="3">
    <source>
        <dbReference type="Google" id="ProtNLM"/>
    </source>
</evidence>
<dbReference type="Proteomes" id="UP000477386">
    <property type="component" value="Unassembled WGS sequence"/>
</dbReference>
<evidence type="ECO:0000313" key="1">
    <source>
        <dbReference type="EMBL" id="NEU68325.1"/>
    </source>
</evidence>
<gene>
    <name evidence="1" type="ORF">GK091_15640</name>
</gene>
<evidence type="ECO:0000313" key="2">
    <source>
        <dbReference type="Proteomes" id="UP000477386"/>
    </source>
</evidence>
<protein>
    <recommendedName>
        <fullName evidence="3">Transposase</fullName>
    </recommendedName>
</protein>
<accession>A0A6M0IKY5</accession>
<proteinExistence type="predicted"/>
<dbReference type="EMBL" id="JAAGNZ010000001">
    <property type="protein sequence ID" value="NEU68325.1"/>
    <property type="molecule type" value="Genomic_DNA"/>
</dbReference>
<comment type="caution">
    <text evidence="1">The sequence shown here is derived from an EMBL/GenBank/DDBJ whole genome shotgun (WGS) entry which is preliminary data.</text>
</comment>
<name>A0A6M0IKY5_9BACT</name>